<dbReference type="InterPro" id="IPR058373">
    <property type="entry name" value="DUF8060"/>
</dbReference>
<dbReference type="Pfam" id="PF26256">
    <property type="entry name" value="DUF8060"/>
    <property type="match status" value="1"/>
</dbReference>
<keyword evidence="4" id="KW-1185">Reference proteome</keyword>
<dbReference type="Proteomes" id="UP001056766">
    <property type="component" value="Unassembled WGS sequence"/>
</dbReference>
<dbReference type="RefSeq" id="WP_250869254.1">
    <property type="nucleotide sequence ID" value="NZ_JAGSOI010000086.1"/>
</dbReference>
<evidence type="ECO:0000313" key="4">
    <source>
        <dbReference type="Proteomes" id="UP001056766"/>
    </source>
</evidence>
<reference evidence="3" key="2">
    <citation type="submission" date="2021-04" db="EMBL/GenBank/DDBJ databases">
        <authorList>
            <person name="Dong X."/>
        </authorList>
    </citation>
    <scope>NUCLEOTIDE SEQUENCE</scope>
    <source>
        <strain evidence="3">LLY</strain>
    </source>
</reference>
<sequence length="78" mass="9317">MDENIPNQKPNMEYYFRLGVFGLAMIFLILSAFQLYISIESIIYTWFEHQYVPIVRSFVNLAVLVLSVYIIRLYFVNK</sequence>
<proteinExistence type="predicted"/>
<name>A0A9E4ZJM3_9EURY</name>
<feature type="domain" description="DUF8060" evidence="2">
    <location>
        <begin position="10"/>
        <end position="69"/>
    </location>
</feature>
<feature type="transmembrane region" description="Helical" evidence="1">
    <location>
        <begin position="57"/>
        <end position="75"/>
    </location>
</feature>
<evidence type="ECO:0000313" key="3">
    <source>
        <dbReference type="EMBL" id="MCM1987884.1"/>
    </source>
</evidence>
<keyword evidence="1" id="KW-1133">Transmembrane helix</keyword>
<evidence type="ECO:0000256" key="1">
    <source>
        <dbReference type="SAM" id="Phobius"/>
    </source>
</evidence>
<comment type="caution">
    <text evidence="3">The sequence shown here is derived from an EMBL/GenBank/DDBJ whole genome shotgun (WGS) entry which is preliminary data.</text>
</comment>
<dbReference type="EMBL" id="JAGSOI010000086">
    <property type="protein sequence ID" value="MCM1987884.1"/>
    <property type="molecule type" value="Genomic_DNA"/>
</dbReference>
<evidence type="ECO:0000259" key="2">
    <source>
        <dbReference type="Pfam" id="PF26256"/>
    </source>
</evidence>
<keyword evidence="1" id="KW-0472">Membrane</keyword>
<gene>
    <name evidence="3" type="ORF">KDK67_13025</name>
</gene>
<keyword evidence="1" id="KW-0812">Transmembrane</keyword>
<reference evidence="3" key="1">
    <citation type="journal article" date="2021" name="mSystems">
        <title>Bacteria and Archaea Synergistically Convert Glycine Betaine to Biogenic Methane in the Formosa Cold Seep of the South China Sea.</title>
        <authorList>
            <person name="Li L."/>
            <person name="Zhang W."/>
            <person name="Zhang S."/>
            <person name="Song L."/>
            <person name="Sun Q."/>
            <person name="Zhang H."/>
            <person name="Xiang H."/>
            <person name="Dong X."/>
        </authorList>
    </citation>
    <scope>NUCLEOTIDE SEQUENCE</scope>
    <source>
        <strain evidence="3">LLY</strain>
    </source>
</reference>
<dbReference type="AlphaFoldDB" id="A0A9E4ZJM3"/>
<protein>
    <recommendedName>
        <fullName evidence="2">DUF8060 domain-containing protein</fullName>
    </recommendedName>
</protein>
<organism evidence="3 4">
    <name type="scientific">Methanococcoides seepicolus</name>
    <dbReference type="NCBI Taxonomy" id="2828780"/>
    <lineage>
        <taxon>Archaea</taxon>
        <taxon>Methanobacteriati</taxon>
        <taxon>Methanobacteriota</taxon>
        <taxon>Stenosarchaea group</taxon>
        <taxon>Methanomicrobia</taxon>
        <taxon>Methanosarcinales</taxon>
        <taxon>Methanosarcinaceae</taxon>
        <taxon>Methanococcoides</taxon>
    </lineage>
</organism>
<accession>A0A9E4ZJM3</accession>
<feature type="transmembrane region" description="Helical" evidence="1">
    <location>
        <begin position="14"/>
        <end position="37"/>
    </location>
</feature>